<evidence type="ECO:0008006" key="5">
    <source>
        <dbReference type="Google" id="ProtNLM"/>
    </source>
</evidence>
<keyword evidence="1" id="KW-0479">Metal-binding</keyword>
<dbReference type="OrthoDB" id="3934656at2759"/>
<dbReference type="HOGENOM" id="CLU_1180443_0_0_1"/>
<dbReference type="InParanoid" id="K1X1C7"/>
<dbReference type="GO" id="GO:0004497">
    <property type="term" value="F:monooxygenase activity"/>
    <property type="evidence" value="ECO:0007669"/>
    <property type="project" value="InterPro"/>
</dbReference>
<dbReference type="GO" id="GO:0020037">
    <property type="term" value="F:heme binding"/>
    <property type="evidence" value="ECO:0007669"/>
    <property type="project" value="InterPro"/>
</dbReference>
<dbReference type="Proteomes" id="UP000006753">
    <property type="component" value="Unassembled WGS sequence"/>
</dbReference>
<accession>K1X1C7</accession>
<dbReference type="GO" id="GO:0005506">
    <property type="term" value="F:iron ion binding"/>
    <property type="evidence" value="ECO:0007669"/>
    <property type="project" value="InterPro"/>
</dbReference>
<organism evidence="3 4">
    <name type="scientific">Marssonina brunnea f. sp. multigermtubi (strain MB_m1)</name>
    <name type="common">Marssonina leaf spot fungus</name>
    <dbReference type="NCBI Taxonomy" id="1072389"/>
    <lineage>
        <taxon>Eukaryota</taxon>
        <taxon>Fungi</taxon>
        <taxon>Dikarya</taxon>
        <taxon>Ascomycota</taxon>
        <taxon>Pezizomycotina</taxon>
        <taxon>Leotiomycetes</taxon>
        <taxon>Helotiales</taxon>
        <taxon>Drepanopezizaceae</taxon>
        <taxon>Drepanopeziza</taxon>
    </lineage>
</organism>
<dbReference type="EMBL" id="JH921431">
    <property type="protein sequence ID" value="EKD19031.1"/>
    <property type="molecule type" value="Genomic_DNA"/>
</dbReference>
<dbReference type="AlphaFoldDB" id="K1X1C7"/>
<dbReference type="KEGG" id="mbe:MBM_02268"/>
<keyword evidence="4" id="KW-1185">Reference proteome</keyword>
<evidence type="ECO:0000313" key="4">
    <source>
        <dbReference type="Proteomes" id="UP000006753"/>
    </source>
</evidence>
<dbReference type="STRING" id="1072389.K1X1C7"/>
<evidence type="ECO:0000313" key="3">
    <source>
        <dbReference type="EMBL" id="EKD19031.1"/>
    </source>
</evidence>
<protein>
    <recommendedName>
        <fullName evidence="5">Cytochrome P450</fullName>
    </recommendedName>
</protein>
<dbReference type="Gene3D" id="1.10.630.10">
    <property type="entry name" value="Cytochrome P450"/>
    <property type="match status" value="1"/>
</dbReference>
<dbReference type="InterPro" id="IPR017972">
    <property type="entry name" value="Cyt_P450_CS"/>
</dbReference>
<sequence length="235" mass="26793">MIFQTPLNLSAANFAFLTFGHSSTCAFRTWTILLRFTGLWYFFQIYQGVFEKENIRLHKKYGPIVRIAPGEYSVDDVEVAKTIYGHGNASVKTQLKRLSSQNWMRTSCPTRAEIFLVVLYECFAGLRTVCDQVGVVGNPFEEFGSSFKDYLADLDDLLKCFFYIRETLQDEVLAGGELERHMLAFGMGNRTCIGKNISLLEMSKVVAQLGQLKCLNRWFVKQTNFKATVLARKAE</sequence>
<dbReference type="InterPro" id="IPR036396">
    <property type="entry name" value="Cyt_P450_sf"/>
</dbReference>
<name>K1X1C7_MARBU</name>
<dbReference type="GO" id="GO:0016705">
    <property type="term" value="F:oxidoreductase activity, acting on paired donors, with incorporation or reduction of molecular oxygen"/>
    <property type="evidence" value="ECO:0007669"/>
    <property type="project" value="InterPro"/>
</dbReference>
<proteinExistence type="predicted"/>
<evidence type="ECO:0000256" key="1">
    <source>
        <dbReference type="ARBA" id="ARBA00022723"/>
    </source>
</evidence>
<keyword evidence="2" id="KW-0408">Iron</keyword>
<evidence type="ECO:0000256" key="2">
    <source>
        <dbReference type="ARBA" id="ARBA00023004"/>
    </source>
</evidence>
<dbReference type="SUPFAM" id="SSF48264">
    <property type="entry name" value="Cytochrome P450"/>
    <property type="match status" value="2"/>
</dbReference>
<reference evidence="3 4" key="1">
    <citation type="journal article" date="2012" name="BMC Genomics">
        <title>Sequencing the genome of Marssonina brunnea reveals fungus-poplar co-evolution.</title>
        <authorList>
            <person name="Zhu S."/>
            <person name="Cao Y.-Z."/>
            <person name="Jiang C."/>
            <person name="Tan B.-Y."/>
            <person name="Wang Z."/>
            <person name="Feng S."/>
            <person name="Zhang L."/>
            <person name="Su X.-H."/>
            <person name="Brejova B."/>
            <person name="Vinar T."/>
            <person name="Xu M."/>
            <person name="Wang M.-X."/>
            <person name="Zhang S.-G."/>
            <person name="Huang M.-R."/>
            <person name="Wu R."/>
            <person name="Zhou Y."/>
        </authorList>
    </citation>
    <scope>NUCLEOTIDE SEQUENCE [LARGE SCALE GENOMIC DNA]</scope>
    <source>
        <strain evidence="3 4">MB_m1</strain>
    </source>
</reference>
<gene>
    <name evidence="3" type="ORF">MBM_02268</name>
</gene>
<dbReference type="PROSITE" id="PS00086">
    <property type="entry name" value="CYTOCHROME_P450"/>
    <property type="match status" value="1"/>
</dbReference>